<sequence>MTDTNAVSTAGQAHEHGTSCVHEHVDRTLIATGNMPDNTPVQPLQAIGSKDDKKESSKTYLEQTKLLTTLASTFIVAPAILFKEMANLSIGWVVTMEVSFIFSVIFGYVVAGSLAGTQYEGKYNIYRRAAMWGSLTQLGLYLIGLGILVSLFLQQGAAKGKTTAINKRDTVYVLMKDTVLVRVIPVPQPATVPLVPAKKDTIN</sequence>
<protein>
    <submittedName>
        <fullName evidence="3">Uncharacterized protein</fullName>
    </submittedName>
</protein>
<evidence type="ECO:0000313" key="4">
    <source>
        <dbReference type="Proteomes" id="UP000627292"/>
    </source>
</evidence>
<dbReference type="EMBL" id="BMIB01000001">
    <property type="protein sequence ID" value="GGH61964.1"/>
    <property type="molecule type" value="Genomic_DNA"/>
</dbReference>
<keyword evidence="2" id="KW-0812">Transmembrane</keyword>
<feature type="transmembrane region" description="Helical" evidence="2">
    <location>
        <begin position="89"/>
        <end position="111"/>
    </location>
</feature>
<reference evidence="3" key="2">
    <citation type="submission" date="2020-09" db="EMBL/GenBank/DDBJ databases">
        <authorList>
            <person name="Sun Q."/>
            <person name="Zhou Y."/>
        </authorList>
    </citation>
    <scope>NUCLEOTIDE SEQUENCE</scope>
    <source>
        <strain evidence="3">CGMCC 1.15290</strain>
    </source>
</reference>
<accession>A0A917MSR7</accession>
<feature type="region of interest" description="Disordered" evidence="1">
    <location>
        <begin position="32"/>
        <end position="51"/>
    </location>
</feature>
<feature type="transmembrane region" description="Helical" evidence="2">
    <location>
        <begin position="131"/>
        <end position="153"/>
    </location>
</feature>
<keyword evidence="4" id="KW-1185">Reference proteome</keyword>
<proteinExistence type="predicted"/>
<name>A0A917MSR7_9BACT</name>
<gene>
    <name evidence="3" type="ORF">GCM10011379_11450</name>
</gene>
<organism evidence="3 4">
    <name type="scientific">Filimonas zeae</name>
    <dbReference type="NCBI Taxonomy" id="1737353"/>
    <lineage>
        <taxon>Bacteria</taxon>
        <taxon>Pseudomonadati</taxon>
        <taxon>Bacteroidota</taxon>
        <taxon>Chitinophagia</taxon>
        <taxon>Chitinophagales</taxon>
        <taxon>Chitinophagaceae</taxon>
        <taxon>Filimonas</taxon>
    </lineage>
</organism>
<dbReference type="Proteomes" id="UP000627292">
    <property type="component" value="Unassembled WGS sequence"/>
</dbReference>
<reference evidence="3" key="1">
    <citation type="journal article" date="2014" name="Int. J. Syst. Evol. Microbiol.">
        <title>Complete genome sequence of Corynebacterium casei LMG S-19264T (=DSM 44701T), isolated from a smear-ripened cheese.</title>
        <authorList>
            <consortium name="US DOE Joint Genome Institute (JGI-PGF)"/>
            <person name="Walter F."/>
            <person name="Albersmeier A."/>
            <person name="Kalinowski J."/>
            <person name="Ruckert C."/>
        </authorList>
    </citation>
    <scope>NUCLEOTIDE SEQUENCE</scope>
    <source>
        <strain evidence="3">CGMCC 1.15290</strain>
    </source>
</reference>
<evidence type="ECO:0000313" key="3">
    <source>
        <dbReference type="EMBL" id="GGH61964.1"/>
    </source>
</evidence>
<dbReference type="RefSeq" id="WP_188951007.1">
    <property type="nucleotide sequence ID" value="NZ_BMIB01000001.1"/>
</dbReference>
<keyword evidence="2" id="KW-0472">Membrane</keyword>
<comment type="caution">
    <text evidence="3">The sequence shown here is derived from an EMBL/GenBank/DDBJ whole genome shotgun (WGS) entry which is preliminary data.</text>
</comment>
<keyword evidence="2" id="KW-1133">Transmembrane helix</keyword>
<evidence type="ECO:0000256" key="1">
    <source>
        <dbReference type="SAM" id="MobiDB-lite"/>
    </source>
</evidence>
<dbReference type="AlphaFoldDB" id="A0A917MSR7"/>
<evidence type="ECO:0000256" key="2">
    <source>
        <dbReference type="SAM" id="Phobius"/>
    </source>
</evidence>